<reference evidence="2" key="1">
    <citation type="journal article" date="2020" name="Fungal Divers.">
        <title>Resolving the Mortierellaceae phylogeny through synthesis of multi-gene phylogenetics and phylogenomics.</title>
        <authorList>
            <person name="Vandepol N."/>
            <person name="Liber J."/>
            <person name="Desiro A."/>
            <person name="Na H."/>
            <person name="Kennedy M."/>
            <person name="Barry K."/>
            <person name="Grigoriev I.V."/>
            <person name="Miller A.N."/>
            <person name="O'Donnell K."/>
            <person name="Stajich J.E."/>
            <person name="Bonito G."/>
        </authorList>
    </citation>
    <scope>NUCLEOTIDE SEQUENCE</scope>
    <source>
        <strain evidence="2">KOD1015</strain>
    </source>
</reference>
<name>A0A9P6FLZ8_9FUNG</name>
<dbReference type="GO" id="GO:0004865">
    <property type="term" value="F:protein serine/threonine phosphatase inhibitor activity"/>
    <property type="evidence" value="ECO:0007669"/>
    <property type="project" value="InterPro"/>
</dbReference>
<protein>
    <submittedName>
        <fullName evidence="2">Uncharacterized protein</fullName>
    </submittedName>
</protein>
<feature type="compositionally biased region" description="Basic and acidic residues" evidence="1">
    <location>
        <begin position="108"/>
        <end position="118"/>
    </location>
</feature>
<sequence>MAPTFNDGPQGSASPESSPAASPNSGPGGYDNAGYRHSVALGRLAVPGSNRYPATHGSRTMTLDPTETYEEGSSEGDGQGNERVVGILELSGESSSGRRVQWDDDVIDNEHLGKKSSK</sequence>
<proteinExistence type="predicted"/>
<comment type="caution">
    <text evidence="2">The sequence shown here is derived from an EMBL/GenBank/DDBJ whole genome shotgun (WGS) entry which is preliminary data.</text>
</comment>
<dbReference type="OrthoDB" id="307488at2759"/>
<gene>
    <name evidence="2" type="ORF">BGW38_006667</name>
</gene>
<evidence type="ECO:0000313" key="3">
    <source>
        <dbReference type="Proteomes" id="UP000780801"/>
    </source>
</evidence>
<feature type="compositionally biased region" description="Low complexity" evidence="1">
    <location>
        <begin position="8"/>
        <end position="25"/>
    </location>
</feature>
<accession>A0A9P6FLZ8</accession>
<dbReference type="InterPro" id="IPR011107">
    <property type="entry name" value="PPI_Ypi1"/>
</dbReference>
<keyword evidence="3" id="KW-1185">Reference proteome</keyword>
<evidence type="ECO:0000256" key="1">
    <source>
        <dbReference type="SAM" id="MobiDB-lite"/>
    </source>
</evidence>
<dbReference type="AlphaFoldDB" id="A0A9P6FLZ8"/>
<organism evidence="2 3">
    <name type="scientific">Lunasporangiospora selenospora</name>
    <dbReference type="NCBI Taxonomy" id="979761"/>
    <lineage>
        <taxon>Eukaryota</taxon>
        <taxon>Fungi</taxon>
        <taxon>Fungi incertae sedis</taxon>
        <taxon>Mucoromycota</taxon>
        <taxon>Mortierellomycotina</taxon>
        <taxon>Mortierellomycetes</taxon>
        <taxon>Mortierellales</taxon>
        <taxon>Mortierellaceae</taxon>
        <taxon>Lunasporangiospora</taxon>
    </lineage>
</organism>
<feature type="region of interest" description="Disordered" evidence="1">
    <location>
        <begin position="1"/>
        <end position="118"/>
    </location>
</feature>
<feature type="non-terminal residue" evidence="2">
    <location>
        <position position="118"/>
    </location>
</feature>
<dbReference type="Proteomes" id="UP000780801">
    <property type="component" value="Unassembled WGS sequence"/>
</dbReference>
<evidence type="ECO:0000313" key="2">
    <source>
        <dbReference type="EMBL" id="KAF9577858.1"/>
    </source>
</evidence>
<dbReference type="Pfam" id="PF07491">
    <property type="entry name" value="PPI_Ypi1"/>
    <property type="match status" value="1"/>
</dbReference>
<dbReference type="EMBL" id="JAABOA010004288">
    <property type="protein sequence ID" value="KAF9577858.1"/>
    <property type="molecule type" value="Genomic_DNA"/>
</dbReference>
<feature type="compositionally biased region" description="Low complexity" evidence="1">
    <location>
        <begin position="88"/>
        <end position="99"/>
    </location>
</feature>